<name>A0ABQ9U0F6_SAGOE</name>
<reference evidence="1 2" key="1">
    <citation type="submission" date="2023-05" db="EMBL/GenBank/DDBJ databases">
        <title>B98-5 Cell Line De Novo Hybrid Assembly: An Optical Mapping Approach.</title>
        <authorList>
            <person name="Kananen K."/>
            <person name="Auerbach J.A."/>
            <person name="Kautto E."/>
            <person name="Blachly J.S."/>
        </authorList>
    </citation>
    <scope>NUCLEOTIDE SEQUENCE [LARGE SCALE GENOMIC DNA]</scope>
    <source>
        <strain evidence="1">B95-8</strain>
        <tissue evidence="1">Cell line</tissue>
    </source>
</reference>
<protein>
    <submittedName>
        <fullName evidence="1">Uncharacterized protein</fullName>
    </submittedName>
</protein>
<evidence type="ECO:0000313" key="2">
    <source>
        <dbReference type="Proteomes" id="UP001266305"/>
    </source>
</evidence>
<evidence type="ECO:0000313" key="1">
    <source>
        <dbReference type="EMBL" id="KAK2090542.1"/>
    </source>
</evidence>
<dbReference type="EMBL" id="JASSZA010000017">
    <property type="protein sequence ID" value="KAK2090542.1"/>
    <property type="molecule type" value="Genomic_DNA"/>
</dbReference>
<comment type="caution">
    <text evidence="1">The sequence shown here is derived from an EMBL/GenBank/DDBJ whole genome shotgun (WGS) entry which is preliminary data.</text>
</comment>
<keyword evidence="2" id="KW-1185">Reference proteome</keyword>
<accession>A0ABQ9U0F6</accession>
<dbReference type="Proteomes" id="UP001266305">
    <property type="component" value="Unassembled WGS sequence"/>
</dbReference>
<proteinExistence type="predicted"/>
<sequence>MVTARSPERSRSAASECGLASGRWLKSAQAYRKMCCQHPLDHRQDAQLAHGASQDTANCKRVPADWWSPSTPTLISLKLPEMPQCRLLQSTLLTYCKMYSGDQRRD</sequence>
<organism evidence="1 2">
    <name type="scientific">Saguinus oedipus</name>
    <name type="common">Cotton-top tamarin</name>
    <name type="synonym">Oedipomidas oedipus</name>
    <dbReference type="NCBI Taxonomy" id="9490"/>
    <lineage>
        <taxon>Eukaryota</taxon>
        <taxon>Metazoa</taxon>
        <taxon>Chordata</taxon>
        <taxon>Craniata</taxon>
        <taxon>Vertebrata</taxon>
        <taxon>Euteleostomi</taxon>
        <taxon>Mammalia</taxon>
        <taxon>Eutheria</taxon>
        <taxon>Euarchontoglires</taxon>
        <taxon>Primates</taxon>
        <taxon>Haplorrhini</taxon>
        <taxon>Platyrrhini</taxon>
        <taxon>Cebidae</taxon>
        <taxon>Callitrichinae</taxon>
        <taxon>Saguinus</taxon>
    </lineage>
</organism>
<gene>
    <name evidence="1" type="ORF">P7K49_031799</name>
</gene>